<feature type="transmembrane region" description="Helical" evidence="1">
    <location>
        <begin position="173"/>
        <end position="200"/>
    </location>
</feature>
<reference evidence="2" key="1">
    <citation type="submission" date="2021-01" db="EMBL/GenBank/DDBJ databases">
        <authorList>
            <consortium name="Genoscope - CEA"/>
            <person name="William W."/>
        </authorList>
    </citation>
    <scope>NUCLEOTIDE SEQUENCE</scope>
</reference>
<keyword evidence="1" id="KW-1133">Transmembrane helix</keyword>
<dbReference type="AlphaFoldDB" id="A0A8S1NDF1"/>
<sequence>MSKQCRVCNKKHKFNLKGILSYPQHLFFGKIPNYFRRITQKLDEKQVKKVNLSDNHICYMINEDICDVCWKFMYQGFQCQKCNTYNYHCQREKKICCFCKVAYCLKCVRRVDLFSQNGLCTFCQLRHSECTNSIRYLFSLFVALIFPWLAFKYQANRLNETFEKIQYTNLQKIFGFSSFVIMFPLIYCICLIGFSIILIWKGFNLIIVPLKKYYLQKKVIE</sequence>
<keyword evidence="1" id="KW-0472">Membrane</keyword>
<dbReference type="EMBL" id="CAJJDM010000083">
    <property type="protein sequence ID" value="CAD8088336.1"/>
    <property type="molecule type" value="Genomic_DNA"/>
</dbReference>
<name>A0A8S1NDF1_PARPR</name>
<feature type="transmembrane region" description="Helical" evidence="1">
    <location>
        <begin position="134"/>
        <end position="153"/>
    </location>
</feature>
<dbReference type="Proteomes" id="UP000688137">
    <property type="component" value="Unassembled WGS sequence"/>
</dbReference>
<evidence type="ECO:0000313" key="3">
    <source>
        <dbReference type="Proteomes" id="UP000688137"/>
    </source>
</evidence>
<evidence type="ECO:0000256" key="1">
    <source>
        <dbReference type="SAM" id="Phobius"/>
    </source>
</evidence>
<keyword evidence="1" id="KW-0812">Transmembrane</keyword>
<proteinExistence type="predicted"/>
<keyword evidence="3" id="KW-1185">Reference proteome</keyword>
<protein>
    <recommendedName>
        <fullName evidence="4">Phorbol-ester/DAG-type domain-containing protein</fullName>
    </recommendedName>
</protein>
<comment type="caution">
    <text evidence="2">The sequence shown here is derived from an EMBL/GenBank/DDBJ whole genome shotgun (WGS) entry which is preliminary data.</text>
</comment>
<evidence type="ECO:0008006" key="4">
    <source>
        <dbReference type="Google" id="ProtNLM"/>
    </source>
</evidence>
<dbReference type="OMA" id="YCICLIG"/>
<gene>
    <name evidence="2" type="ORF">PPRIM_AZ9-3.1.T0800204</name>
</gene>
<evidence type="ECO:0000313" key="2">
    <source>
        <dbReference type="EMBL" id="CAD8088336.1"/>
    </source>
</evidence>
<accession>A0A8S1NDF1</accession>
<organism evidence="2 3">
    <name type="scientific">Paramecium primaurelia</name>
    <dbReference type="NCBI Taxonomy" id="5886"/>
    <lineage>
        <taxon>Eukaryota</taxon>
        <taxon>Sar</taxon>
        <taxon>Alveolata</taxon>
        <taxon>Ciliophora</taxon>
        <taxon>Intramacronucleata</taxon>
        <taxon>Oligohymenophorea</taxon>
        <taxon>Peniculida</taxon>
        <taxon>Parameciidae</taxon>
        <taxon>Paramecium</taxon>
    </lineage>
</organism>